<evidence type="ECO:0000313" key="6">
    <source>
        <dbReference type="Proteomes" id="UP000193450"/>
    </source>
</evidence>
<dbReference type="AlphaFoldDB" id="A0A1X9NK44"/>
<dbReference type="RefSeq" id="WP_085759402.1">
    <property type="nucleotide sequence ID" value="NZ_CP019343.1"/>
</dbReference>
<dbReference type="EMBL" id="CP019343">
    <property type="protein sequence ID" value="ARN75227.1"/>
    <property type="molecule type" value="Genomic_DNA"/>
</dbReference>
<accession>A0A1X9NK44</accession>
<feature type="chain" id="PRO_5012959769" description="Solute-binding protein family 3/N-terminal domain-containing protein" evidence="3">
    <location>
        <begin position="24"/>
        <end position="277"/>
    </location>
</feature>
<protein>
    <recommendedName>
        <fullName evidence="4">Solute-binding protein family 3/N-terminal domain-containing protein</fullName>
    </recommendedName>
</protein>
<dbReference type="PANTHER" id="PTHR35936:SF19">
    <property type="entry name" value="AMINO-ACID-BINDING PROTEIN YXEM-RELATED"/>
    <property type="match status" value="1"/>
</dbReference>
<dbReference type="SMART" id="SM00062">
    <property type="entry name" value="PBPb"/>
    <property type="match status" value="1"/>
</dbReference>
<organism evidence="5 6">
    <name type="scientific">Oceanicoccus sagamiensis</name>
    <dbReference type="NCBI Taxonomy" id="716816"/>
    <lineage>
        <taxon>Bacteria</taxon>
        <taxon>Pseudomonadati</taxon>
        <taxon>Pseudomonadota</taxon>
        <taxon>Gammaproteobacteria</taxon>
        <taxon>Cellvibrionales</taxon>
        <taxon>Spongiibacteraceae</taxon>
        <taxon>Oceanicoccus</taxon>
    </lineage>
</organism>
<dbReference type="SUPFAM" id="SSF53850">
    <property type="entry name" value="Periplasmic binding protein-like II"/>
    <property type="match status" value="1"/>
</dbReference>
<gene>
    <name evidence="5" type="ORF">BST96_14550</name>
</gene>
<dbReference type="PANTHER" id="PTHR35936">
    <property type="entry name" value="MEMBRANE-BOUND LYTIC MUREIN TRANSGLYCOSYLASE F"/>
    <property type="match status" value="1"/>
</dbReference>
<feature type="signal peptide" evidence="3">
    <location>
        <begin position="1"/>
        <end position="23"/>
    </location>
</feature>
<name>A0A1X9NK44_9GAMM</name>
<sequence>MRKTLKLIALSLLLSTHSLIVSAEQMVVGISAFQEALPPILWQDCKGSNQGYAALLYRQLSKSMNMELAGHIITAEKEQQLDATSAALENGDFNIIATANTEFLNKQLTYASEPFIKSSLAIYSKKVLPPTSKPWLALNDMEGYWVVSLPSMAPAVRIELQKKVGPDTEINMQFNYNEAILALDSGEIDYVVTRRLLGNALIEHLGITQTIQVTDLALPIGSVYLGVAKNSQLIHRLDDINTFLKDFRSSGMNRVMMNASMNRWLRNREENCNPSAQ</sequence>
<evidence type="ECO:0000313" key="5">
    <source>
        <dbReference type="EMBL" id="ARN75227.1"/>
    </source>
</evidence>
<dbReference type="Proteomes" id="UP000193450">
    <property type="component" value="Chromosome"/>
</dbReference>
<feature type="domain" description="Solute-binding protein family 3/N-terminal" evidence="4">
    <location>
        <begin position="27"/>
        <end position="268"/>
    </location>
</feature>
<dbReference type="KEGG" id="osg:BST96_14550"/>
<proteinExistence type="inferred from homology"/>
<dbReference type="InterPro" id="IPR001638">
    <property type="entry name" value="Solute-binding_3/MltF_N"/>
</dbReference>
<evidence type="ECO:0000259" key="4">
    <source>
        <dbReference type="SMART" id="SM00062"/>
    </source>
</evidence>
<evidence type="ECO:0000256" key="2">
    <source>
        <dbReference type="ARBA" id="ARBA00022729"/>
    </source>
</evidence>
<keyword evidence="6" id="KW-1185">Reference proteome</keyword>
<dbReference type="Gene3D" id="3.40.190.10">
    <property type="entry name" value="Periplasmic binding protein-like II"/>
    <property type="match status" value="2"/>
</dbReference>
<comment type="similarity">
    <text evidence="1">Belongs to the bacterial solute-binding protein 3 family.</text>
</comment>
<evidence type="ECO:0000256" key="1">
    <source>
        <dbReference type="ARBA" id="ARBA00010333"/>
    </source>
</evidence>
<dbReference type="STRING" id="716816.BST96_14550"/>
<dbReference type="OrthoDB" id="7354650at2"/>
<keyword evidence="2 3" id="KW-0732">Signal</keyword>
<reference evidence="5 6" key="1">
    <citation type="submission" date="2016-11" db="EMBL/GenBank/DDBJ databases">
        <title>Trade-off between light-utilization and light-protection in marine flavobacteria.</title>
        <authorList>
            <person name="Kumagai Y."/>
        </authorList>
    </citation>
    <scope>NUCLEOTIDE SEQUENCE [LARGE SCALE GENOMIC DNA]</scope>
    <source>
        <strain evidence="5 6">NBRC 107125</strain>
    </source>
</reference>
<evidence type="ECO:0000256" key="3">
    <source>
        <dbReference type="SAM" id="SignalP"/>
    </source>
</evidence>